<protein>
    <recommendedName>
        <fullName evidence="3">DUF2793 domain-containing protein</fullName>
    </recommendedName>
</protein>
<organism evidence="1 2">
    <name type="scientific">Rubricella aquisinus</name>
    <dbReference type="NCBI Taxonomy" id="2028108"/>
    <lineage>
        <taxon>Bacteria</taxon>
        <taxon>Pseudomonadati</taxon>
        <taxon>Pseudomonadota</taxon>
        <taxon>Alphaproteobacteria</taxon>
        <taxon>Rhodobacterales</taxon>
        <taxon>Paracoccaceae</taxon>
        <taxon>Rubricella</taxon>
    </lineage>
</organism>
<comment type="caution">
    <text evidence="1">The sequence shown here is derived from an EMBL/GenBank/DDBJ whole genome shotgun (WGS) entry which is preliminary data.</text>
</comment>
<reference evidence="1 2" key="1">
    <citation type="submission" date="2020-08" db="EMBL/GenBank/DDBJ databases">
        <title>Genomic Encyclopedia of Type Strains, Phase IV (KMG-IV): sequencing the most valuable type-strain genomes for metagenomic binning, comparative biology and taxonomic classification.</title>
        <authorList>
            <person name="Goeker M."/>
        </authorList>
    </citation>
    <scope>NUCLEOTIDE SEQUENCE [LARGE SCALE GENOMIC DNA]</scope>
    <source>
        <strain evidence="1 2">DSM 103377</strain>
    </source>
</reference>
<evidence type="ECO:0000313" key="1">
    <source>
        <dbReference type="EMBL" id="MBB5516545.1"/>
    </source>
</evidence>
<sequence length="216" mass="22009">MNEAFARLDAVSRLVIEARGLTTPPVTPEEGTVYAVGSGATGAWAGEDGMLAIAVNGGWRFVVPKRGWAAWDVALDRGLVFDGTDWADTMAAPSAGGAATVARVIEFDHVITAGASNATLGVIPARGVVHAVTARVIGAITGTGTTGWQLGVSGSPDRHGTGLGLALNSYAAGVTGQPVTYWSDTPLLLTAEGGDFTAGSVRIAIHLTEFTPPRAV</sequence>
<dbReference type="EMBL" id="JACIJS010000007">
    <property type="protein sequence ID" value="MBB5516545.1"/>
    <property type="molecule type" value="Genomic_DNA"/>
</dbReference>
<accession>A0A840X3X9</accession>
<dbReference type="AlphaFoldDB" id="A0A840X3X9"/>
<dbReference type="InterPro" id="IPR021251">
    <property type="entry name" value="DUF2793"/>
</dbReference>
<keyword evidence="2" id="KW-1185">Reference proteome</keyword>
<dbReference type="Pfam" id="PF10983">
    <property type="entry name" value="DUF2793"/>
    <property type="match status" value="1"/>
</dbReference>
<proteinExistence type="predicted"/>
<dbReference type="Proteomes" id="UP000553766">
    <property type="component" value="Unassembled WGS sequence"/>
</dbReference>
<evidence type="ECO:0008006" key="3">
    <source>
        <dbReference type="Google" id="ProtNLM"/>
    </source>
</evidence>
<dbReference type="RefSeq" id="WP_184012253.1">
    <property type="nucleotide sequence ID" value="NZ_JACIJS010000007.1"/>
</dbReference>
<evidence type="ECO:0000313" key="2">
    <source>
        <dbReference type="Proteomes" id="UP000553766"/>
    </source>
</evidence>
<name>A0A840X3X9_9RHOB</name>
<gene>
    <name evidence="1" type="ORF">FHS89_002576</name>
</gene>